<gene>
    <name evidence="1" type="ORF">DWB68_07745</name>
</gene>
<evidence type="ECO:0008006" key="3">
    <source>
        <dbReference type="Google" id="ProtNLM"/>
    </source>
</evidence>
<proteinExistence type="predicted"/>
<dbReference type="AlphaFoldDB" id="A0A399J9K3"/>
<keyword evidence="2" id="KW-1185">Reference proteome</keyword>
<evidence type="ECO:0000313" key="1">
    <source>
        <dbReference type="EMBL" id="RII42281.1"/>
    </source>
</evidence>
<organism evidence="1 2">
    <name type="scientific">Galactobacter valiniphilus</name>
    <dbReference type="NCBI Taxonomy" id="2676122"/>
    <lineage>
        <taxon>Bacteria</taxon>
        <taxon>Bacillati</taxon>
        <taxon>Actinomycetota</taxon>
        <taxon>Actinomycetes</taxon>
        <taxon>Micrococcales</taxon>
        <taxon>Micrococcaceae</taxon>
        <taxon>Galactobacter</taxon>
    </lineage>
</organism>
<evidence type="ECO:0000313" key="2">
    <source>
        <dbReference type="Proteomes" id="UP000265419"/>
    </source>
</evidence>
<protein>
    <recommendedName>
        <fullName evidence="3">MarR family transcriptional regulator</fullName>
    </recommendedName>
</protein>
<accession>A0A399J9K3</accession>
<dbReference type="RefSeq" id="WP_119424573.1">
    <property type="nucleotide sequence ID" value="NZ_QQXK01000013.1"/>
</dbReference>
<dbReference type="EMBL" id="QQXK01000013">
    <property type="protein sequence ID" value="RII42281.1"/>
    <property type="molecule type" value="Genomic_DNA"/>
</dbReference>
<reference evidence="1 2" key="1">
    <citation type="submission" date="2018-07" db="EMBL/GenBank/DDBJ databases">
        <title>Arthrobacter sp. nov., isolated from raw cow's milk with high bacterial count.</title>
        <authorList>
            <person name="Hahne J."/>
            <person name="Isele D."/>
            <person name="Lipski A."/>
        </authorList>
    </citation>
    <scope>NUCLEOTIDE SEQUENCE [LARGE SCALE GENOMIC DNA]</scope>
    <source>
        <strain evidence="1 2">JZ R-35</strain>
    </source>
</reference>
<name>A0A399J9K3_9MICC</name>
<dbReference type="Proteomes" id="UP000265419">
    <property type="component" value="Unassembled WGS sequence"/>
</dbReference>
<comment type="caution">
    <text evidence="1">The sequence shown here is derived from an EMBL/GenBank/DDBJ whole genome shotgun (WGS) entry which is preliminary data.</text>
</comment>
<sequence>MFVLTLTQRYAGSHGDRVDELLAALAPHPTAHPFRRSWGDEAIGAVSNPDAAVAAALVALRQGGKEGRRFSVGIGVGPVTVAPDGSLVGQGPARSRRAVERCSRQAIPLGVEAGPAGVAFEGMPSAPESAAAAEAVLRLLGDLVARRSEAEWAVIDLLIPGVRGQQREVASALGISVQAVSQALARAGWSREWEARPAAALLLGLAAFAVE</sequence>